<reference evidence="1 2" key="1">
    <citation type="journal article" date="2019" name="PLoS Biol.">
        <title>Sex chromosomes control vertical transmission of feminizing Wolbachia symbionts in an isopod.</title>
        <authorList>
            <person name="Becking T."/>
            <person name="Chebbi M.A."/>
            <person name="Giraud I."/>
            <person name="Moumen B."/>
            <person name="Laverre T."/>
            <person name="Caubet Y."/>
            <person name="Peccoud J."/>
            <person name="Gilbert C."/>
            <person name="Cordaux R."/>
        </authorList>
    </citation>
    <scope>NUCLEOTIDE SEQUENCE [LARGE SCALE GENOMIC DNA]</scope>
    <source>
        <strain evidence="1">ANa2</strain>
        <tissue evidence="1">Whole body excluding digestive tract and cuticle</tissue>
    </source>
</reference>
<dbReference type="OrthoDB" id="10070083at2759"/>
<proteinExistence type="predicted"/>
<keyword evidence="2" id="KW-1185">Reference proteome</keyword>
<dbReference type="Proteomes" id="UP000326759">
    <property type="component" value="Unassembled WGS sequence"/>
</dbReference>
<organism evidence="1 2">
    <name type="scientific">Armadillidium nasatum</name>
    <dbReference type="NCBI Taxonomy" id="96803"/>
    <lineage>
        <taxon>Eukaryota</taxon>
        <taxon>Metazoa</taxon>
        <taxon>Ecdysozoa</taxon>
        <taxon>Arthropoda</taxon>
        <taxon>Crustacea</taxon>
        <taxon>Multicrustacea</taxon>
        <taxon>Malacostraca</taxon>
        <taxon>Eumalacostraca</taxon>
        <taxon>Peracarida</taxon>
        <taxon>Isopoda</taxon>
        <taxon>Oniscidea</taxon>
        <taxon>Crinocheta</taxon>
        <taxon>Armadillidiidae</taxon>
        <taxon>Armadillidium</taxon>
    </lineage>
</organism>
<dbReference type="EMBL" id="SEYY01012040">
    <property type="protein sequence ID" value="KAB7500998.1"/>
    <property type="molecule type" value="Genomic_DNA"/>
</dbReference>
<name>A0A5N5T4W8_9CRUS</name>
<evidence type="ECO:0000313" key="1">
    <source>
        <dbReference type="EMBL" id="KAB7500998.1"/>
    </source>
</evidence>
<comment type="caution">
    <text evidence="1">The sequence shown here is derived from an EMBL/GenBank/DDBJ whole genome shotgun (WGS) entry which is preliminary data.</text>
</comment>
<evidence type="ECO:0000313" key="2">
    <source>
        <dbReference type="Proteomes" id="UP000326759"/>
    </source>
</evidence>
<gene>
    <name evidence="1" type="ORF">Anas_14332</name>
</gene>
<sequence>MILSKDVSIFFWDKRNGISHSRRSKLLQYRCKFTRGSDISWESSSSRMVMSNYCEWDLCRSDQYCCGDNTCCDYVYSLWYFCTST</sequence>
<protein>
    <submittedName>
        <fullName evidence="1">Uncharacterized protein</fullName>
    </submittedName>
</protein>
<accession>A0A5N5T4W8</accession>
<dbReference type="AlphaFoldDB" id="A0A5N5T4W8"/>